<dbReference type="PANTHER" id="PTHR36842">
    <property type="entry name" value="PROTEIN TOLB HOMOLOG"/>
    <property type="match status" value="1"/>
</dbReference>
<proteinExistence type="inferred from homology"/>
<name>X1SJP0_9ZZZZ</name>
<dbReference type="InterPro" id="IPR011042">
    <property type="entry name" value="6-blade_b-propeller_TolB-like"/>
</dbReference>
<dbReference type="AlphaFoldDB" id="X1SJP0"/>
<sequence>MGGEAEKITNAKMGVVSFKWSPGGTRIAYIMKDPDTEEEEKAKKEKRDVILVNQQFKYNHLYTISVARDEEGKREVTRLTSGTLQIGAFNWSPDGKTIVFTHQPDPRINNRFMSSDIASVPSDSGAITALVTWSGADNNPKYSPDGQWIAFTSHGGSVEPVGLSDVFVIPTSGGTPKKLAHTPDRNANLITWSSDSKQVFIAEAYRTTLRVHTLPVDGKKHRVVTEIDGVIRAVAFNKNTDRMVFTYQTTDTPVDVYISSVQSLNMANLPISMRVYRGRLWGELN</sequence>
<evidence type="ECO:0000256" key="1">
    <source>
        <dbReference type="ARBA" id="ARBA00009820"/>
    </source>
</evidence>
<reference evidence="2" key="1">
    <citation type="journal article" date="2014" name="Front. Microbiol.">
        <title>High frequency of phylogenetically diverse reductive dehalogenase-homologous genes in deep subseafloor sedimentary metagenomes.</title>
        <authorList>
            <person name="Kawai M."/>
            <person name="Futagami T."/>
            <person name="Toyoda A."/>
            <person name="Takaki Y."/>
            <person name="Nishi S."/>
            <person name="Hori S."/>
            <person name="Arai W."/>
            <person name="Tsubouchi T."/>
            <person name="Morono Y."/>
            <person name="Uchiyama I."/>
            <person name="Ito T."/>
            <person name="Fujiyama A."/>
            <person name="Inagaki F."/>
            <person name="Takami H."/>
        </authorList>
    </citation>
    <scope>NUCLEOTIDE SEQUENCE</scope>
    <source>
        <strain evidence="2">Expedition CK06-06</strain>
    </source>
</reference>
<comment type="caution">
    <text evidence="2">The sequence shown here is derived from an EMBL/GenBank/DDBJ whole genome shotgun (WGS) entry which is preliminary data.</text>
</comment>
<comment type="similarity">
    <text evidence="1">Belongs to the TolB family.</text>
</comment>
<evidence type="ECO:0000313" key="2">
    <source>
        <dbReference type="EMBL" id="GAI93178.1"/>
    </source>
</evidence>
<accession>X1SJP0</accession>
<dbReference type="SUPFAM" id="SSF82171">
    <property type="entry name" value="DPP6 N-terminal domain-like"/>
    <property type="match status" value="1"/>
</dbReference>
<dbReference type="Gene3D" id="2.120.10.30">
    <property type="entry name" value="TolB, C-terminal domain"/>
    <property type="match status" value="1"/>
</dbReference>
<dbReference type="PANTHER" id="PTHR36842:SF1">
    <property type="entry name" value="PROTEIN TOLB"/>
    <property type="match status" value="1"/>
</dbReference>
<dbReference type="InterPro" id="IPR011659">
    <property type="entry name" value="WD40"/>
</dbReference>
<evidence type="ECO:0008006" key="3">
    <source>
        <dbReference type="Google" id="ProtNLM"/>
    </source>
</evidence>
<dbReference type="EMBL" id="BARW01015302">
    <property type="protein sequence ID" value="GAI93178.1"/>
    <property type="molecule type" value="Genomic_DNA"/>
</dbReference>
<gene>
    <name evidence="2" type="ORF">S12H4_26890</name>
</gene>
<organism evidence="2">
    <name type="scientific">marine sediment metagenome</name>
    <dbReference type="NCBI Taxonomy" id="412755"/>
    <lineage>
        <taxon>unclassified sequences</taxon>
        <taxon>metagenomes</taxon>
        <taxon>ecological metagenomes</taxon>
    </lineage>
</organism>
<protein>
    <recommendedName>
        <fullName evidence="3">Dipeptidylpeptidase IV N-terminal domain-containing protein</fullName>
    </recommendedName>
</protein>
<dbReference type="Pfam" id="PF07676">
    <property type="entry name" value="PD40"/>
    <property type="match status" value="2"/>
</dbReference>